<comment type="caution">
    <text evidence="2">The sequence shown here is derived from an EMBL/GenBank/DDBJ whole genome shotgun (WGS) entry which is preliminary data.</text>
</comment>
<dbReference type="InterPro" id="IPR045361">
    <property type="entry name" value="CIS_tube_prot_N"/>
</dbReference>
<dbReference type="EMBL" id="JAQQXR010000012">
    <property type="protein sequence ID" value="MDC8760334.1"/>
    <property type="molecule type" value="Genomic_DNA"/>
</dbReference>
<evidence type="ECO:0000313" key="2">
    <source>
        <dbReference type="EMBL" id="MDC8760334.1"/>
    </source>
</evidence>
<dbReference type="Proteomes" id="UP001221208">
    <property type="component" value="Unassembled WGS sequence"/>
</dbReference>
<evidence type="ECO:0000313" key="3">
    <source>
        <dbReference type="Proteomes" id="UP001221208"/>
    </source>
</evidence>
<evidence type="ECO:0000259" key="1">
    <source>
        <dbReference type="Pfam" id="PF19266"/>
    </source>
</evidence>
<name>A0ABT5K607_9BURK</name>
<reference evidence="2 3" key="1">
    <citation type="submission" date="2022-10" db="EMBL/GenBank/DDBJ databases">
        <title>Janthinobacterium sp. hw3 Genome sequencing.</title>
        <authorList>
            <person name="Park S."/>
        </authorList>
    </citation>
    <scope>NUCLEOTIDE SEQUENCE [LARGE SCALE GENOMIC DNA]</scope>
    <source>
        <strain evidence="3">hw3</strain>
    </source>
</reference>
<dbReference type="Pfam" id="PF19266">
    <property type="entry name" value="CIS_tube"/>
    <property type="match status" value="1"/>
</dbReference>
<gene>
    <name evidence="2" type="ORF">OIK44_22335</name>
</gene>
<proteinExistence type="predicted"/>
<feature type="domain" description="Contractile injection system tube protein N-terminal" evidence="1">
    <location>
        <begin position="37"/>
        <end position="175"/>
    </location>
</feature>
<keyword evidence="3" id="KW-1185">Reference proteome</keyword>
<organism evidence="2 3">
    <name type="scientific">Janthinobacterium fluminis</name>
    <dbReference type="NCBI Taxonomy" id="2987524"/>
    <lineage>
        <taxon>Bacteria</taxon>
        <taxon>Pseudomonadati</taxon>
        <taxon>Pseudomonadota</taxon>
        <taxon>Betaproteobacteria</taxon>
        <taxon>Burkholderiales</taxon>
        <taxon>Oxalobacteraceae</taxon>
        <taxon>Janthinobacterium</taxon>
    </lineage>
</organism>
<protein>
    <submittedName>
        <fullName evidence="2">Peptidoglycan-binding protein</fullName>
    </submittedName>
</protein>
<sequence>MAGLSTGLKNKLTISLVDRDNRTGTSQTGVLGELASKAASVAGKRFEVLINPSGYQHELNVKYNKCLTLGQSGSHIQFNAAHSEQIKLPQLVFDGTGVVALYGMKSVATLIKELLTLVYYVNGTSHEPNLVRFQWGAGMMFIGRVTKIDIDYTLFKPNGNPLRAKVTLHVLSDMSVQEILLRANKSSPDLSHLVEVRAGDTLPLLCNRIYRDPGYYMAVARFNGLVNFRDLKPGTQLRFPPLS</sequence>
<accession>A0ABT5K607</accession>
<dbReference type="RefSeq" id="WP_273674064.1">
    <property type="nucleotide sequence ID" value="NZ_JAQQXR010000012.1"/>
</dbReference>